<name>A0A4Z2E3E2_9TELE</name>
<dbReference type="GO" id="GO:0016567">
    <property type="term" value="P:protein ubiquitination"/>
    <property type="evidence" value="ECO:0007669"/>
    <property type="project" value="UniProtKB-UniPathway"/>
</dbReference>
<dbReference type="Pfam" id="PF18995">
    <property type="entry name" value="PRT6_C"/>
    <property type="match status" value="1"/>
</dbReference>
<dbReference type="UniPathway" id="UPA00143"/>
<dbReference type="AlphaFoldDB" id="A0A4Z2E3E2"/>
<feature type="domain" description="E3 ubiquitin-protein ligase UBR-like C-terminal" evidence="1">
    <location>
        <begin position="65"/>
        <end position="139"/>
    </location>
</feature>
<evidence type="ECO:0000259" key="1">
    <source>
        <dbReference type="Pfam" id="PF18995"/>
    </source>
</evidence>
<reference evidence="2 3" key="1">
    <citation type="submission" date="2019-03" db="EMBL/GenBank/DDBJ databases">
        <title>First draft genome of Liparis tanakae, snailfish: a comprehensive survey of snailfish specific genes.</title>
        <authorList>
            <person name="Kim W."/>
            <person name="Song I."/>
            <person name="Jeong J.-H."/>
            <person name="Kim D."/>
            <person name="Kim S."/>
            <person name="Ryu S."/>
            <person name="Song J.Y."/>
            <person name="Lee S.K."/>
        </authorList>
    </citation>
    <scope>NUCLEOTIDE SEQUENCE [LARGE SCALE GENOMIC DNA]</scope>
    <source>
        <tissue evidence="2">Muscle</tissue>
    </source>
</reference>
<dbReference type="InterPro" id="IPR044046">
    <property type="entry name" value="E3_ligase_UBR-like_C"/>
</dbReference>
<accession>A0A4Z2E3E2</accession>
<protein>
    <submittedName>
        <fullName evidence="2">E3 ubiquitin-protein ligase UBR1</fullName>
    </submittedName>
</protein>
<organism evidence="2 3">
    <name type="scientific">Liparis tanakae</name>
    <name type="common">Tanaka's snailfish</name>
    <dbReference type="NCBI Taxonomy" id="230148"/>
    <lineage>
        <taxon>Eukaryota</taxon>
        <taxon>Metazoa</taxon>
        <taxon>Chordata</taxon>
        <taxon>Craniata</taxon>
        <taxon>Vertebrata</taxon>
        <taxon>Euteleostomi</taxon>
        <taxon>Actinopterygii</taxon>
        <taxon>Neopterygii</taxon>
        <taxon>Teleostei</taxon>
        <taxon>Neoteleostei</taxon>
        <taxon>Acanthomorphata</taxon>
        <taxon>Eupercaria</taxon>
        <taxon>Perciformes</taxon>
        <taxon>Cottioidei</taxon>
        <taxon>Cottales</taxon>
        <taxon>Liparidae</taxon>
        <taxon>Liparis</taxon>
    </lineage>
</organism>
<gene>
    <name evidence="2" type="primary">UBR1_0</name>
    <name evidence="2" type="ORF">EYF80_066650</name>
</gene>
<evidence type="ECO:0000313" key="2">
    <source>
        <dbReference type="EMBL" id="TNN23231.1"/>
    </source>
</evidence>
<dbReference type="EMBL" id="SRLO01019257">
    <property type="protein sequence ID" value="TNN23231.1"/>
    <property type="molecule type" value="Genomic_DNA"/>
</dbReference>
<sequence>MPLCLIVDICDSLSCADCNTESTSVDGDAGLCGEGQPDFRSILSYGVQEPRKFSESIVEMLVVCATTVHRVGLQTAPNEQCPRVPLMAWNTCAFTIQAIENILQDGGKSLFGSLQNRQLAGLKAIVQFSAAQRIKSSQAVIQRHFNDMLGGMWSFKSTYFH</sequence>
<keyword evidence="3" id="KW-1185">Reference proteome</keyword>
<dbReference type="Proteomes" id="UP000314294">
    <property type="component" value="Unassembled WGS sequence"/>
</dbReference>
<comment type="caution">
    <text evidence="2">The sequence shown here is derived from an EMBL/GenBank/DDBJ whole genome shotgun (WGS) entry which is preliminary data.</text>
</comment>
<proteinExistence type="predicted"/>
<evidence type="ECO:0000313" key="3">
    <source>
        <dbReference type="Proteomes" id="UP000314294"/>
    </source>
</evidence>
<dbReference type="OrthoDB" id="26387at2759"/>